<dbReference type="EMBL" id="JANPWB010000009">
    <property type="protein sequence ID" value="KAJ1156253.1"/>
    <property type="molecule type" value="Genomic_DNA"/>
</dbReference>
<evidence type="ECO:0000313" key="2">
    <source>
        <dbReference type="EMBL" id="KAJ1156253.1"/>
    </source>
</evidence>
<feature type="compositionally biased region" description="Pro residues" evidence="1">
    <location>
        <begin position="183"/>
        <end position="192"/>
    </location>
</feature>
<evidence type="ECO:0000313" key="3">
    <source>
        <dbReference type="Proteomes" id="UP001066276"/>
    </source>
</evidence>
<dbReference type="Proteomes" id="UP001066276">
    <property type="component" value="Chromosome 5"/>
</dbReference>
<keyword evidence="3" id="KW-1185">Reference proteome</keyword>
<gene>
    <name evidence="2" type="ORF">NDU88_008977</name>
</gene>
<feature type="region of interest" description="Disordered" evidence="1">
    <location>
        <begin position="136"/>
        <end position="234"/>
    </location>
</feature>
<evidence type="ECO:0000256" key="1">
    <source>
        <dbReference type="SAM" id="MobiDB-lite"/>
    </source>
</evidence>
<sequence length="375" mass="38618">MAPYIHRLPEGISLGGNPMSTRQPQGRPLTGESVQRATSCRVCPPAHQDVAPRRSVGVSNSPPQVQGAVDPASSSPRQVPQAGSVRCPSPAETAASVCSSKGVFGSMACTPIVTCGLNSLAAGLLPHLALAAPVRRCSSRPPGDLAALPPRGGRRVIFPLTSPLRVKPASLRPSPRQAGPARSSPPPLPPGVAPHLRSRGSGQSPAPGGRRRLLTPRSKFQLVQGAGPRPSRYLLPSTVWRRGAGPKASYCPPLSCGAQRARLSSRWPLAPARQAGQPPSSSATGRAWSFLLTSFTAPGDRRLHSSGSRLRPVPGVQGVSPRPSGLHLPATSTTKSPGPLGDSNAGTHHQSSQASLLPLLSGAPGPGISTAARAR</sequence>
<reference evidence="2" key="1">
    <citation type="journal article" date="2022" name="bioRxiv">
        <title>Sequencing and chromosome-scale assembly of the giantPleurodeles waltlgenome.</title>
        <authorList>
            <person name="Brown T."/>
            <person name="Elewa A."/>
            <person name="Iarovenko S."/>
            <person name="Subramanian E."/>
            <person name="Araus A.J."/>
            <person name="Petzold A."/>
            <person name="Susuki M."/>
            <person name="Suzuki K.-i.T."/>
            <person name="Hayashi T."/>
            <person name="Toyoda A."/>
            <person name="Oliveira C."/>
            <person name="Osipova E."/>
            <person name="Leigh N.D."/>
            <person name="Simon A."/>
            <person name="Yun M.H."/>
        </authorList>
    </citation>
    <scope>NUCLEOTIDE SEQUENCE</scope>
    <source>
        <strain evidence="2">20211129_DDA</strain>
        <tissue evidence="2">Liver</tissue>
    </source>
</reference>
<feature type="compositionally biased region" description="Low complexity" evidence="1">
    <location>
        <begin position="350"/>
        <end position="367"/>
    </location>
</feature>
<comment type="caution">
    <text evidence="2">The sequence shown here is derived from an EMBL/GenBank/DDBJ whole genome shotgun (WGS) entry which is preliminary data.</text>
</comment>
<proteinExistence type="predicted"/>
<feature type="region of interest" description="Disordered" evidence="1">
    <location>
        <begin position="299"/>
        <end position="375"/>
    </location>
</feature>
<accession>A0AAV7RZ68</accession>
<name>A0AAV7RZ68_PLEWA</name>
<feature type="region of interest" description="Disordered" evidence="1">
    <location>
        <begin position="1"/>
        <end position="88"/>
    </location>
</feature>
<organism evidence="2 3">
    <name type="scientific">Pleurodeles waltl</name>
    <name type="common">Iberian ribbed newt</name>
    <dbReference type="NCBI Taxonomy" id="8319"/>
    <lineage>
        <taxon>Eukaryota</taxon>
        <taxon>Metazoa</taxon>
        <taxon>Chordata</taxon>
        <taxon>Craniata</taxon>
        <taxon>Vertebrata</taxon>
        <taxon>Euteleostomi</taxon>
        <taxon>Amphibia</taxon>
        <taxon>Batrachia</taxon>
        <taxon>Caudata</taxon>
        <taxon>Salamandroidea</taxon>
        <taxon>Salamandridae</taxon>
        <taxon>Pleurodelinae</taxon>
        <taxon>Pleurodeles</taxon>
    </lineage>
</organism>
<protein>
    <submittedName>
        <fullName evidence="2">Uncharacterized protein</fullName>
    </submittedName>
</protein>
<dbReference type="AlphaFoldDB" id="A0AAV7RZ68"/>